<dbReference type="AlphaFoldDB" id="A1S0L2"/>
<organism evidence="2 3">
    <name type="scientific">Thermofilum pendens (strain DSM 2475 / Hrk 5)</name>
    <dbReference type="NCBI Taxonomy" id="368408"/>
    <lineage>
        <taxon>Archaea</taxon>
        <taxon>Thermoproteota</taxon>
        <taxon>Thermoprotei</taxon>
        <taxon>Thermofilales</taxon>
        <taxon>Thermofilaceae</taxon>
        <taxon>Thermofilum</taxon>
    </lineage>
</organism>
<proteinExistence type="predicted"/>
<dbReference type="KEGG" id="tpe:Tpen_1597"/>
<dbReference type="Gene3D" id="1.20.120.330">
    <property type="entry name" value="Nucleotidyltransferases domain 2"/>
    <property type="match status" value="1"/>
</dbReference>
<keyword evidence="3" id="KW-1185">Reference proteome</keyword>
<gene>
    <name evidence="2" type="ordered locus">Tpen_1597</name>
</gene>
<evidence type="ECO:0000313" key="3">
    <source>
        <dbReference type="Proteomes" id="UP000000641"/>
    </source>
</evidence>
<sequence length="76" mass="8685">MGVFRGAEKVVKALYQCLGIEIWGYSVSKMLEHLPSELKPSQEIIDASKELDRHYIPTRYPNAHVEGAPMDYYTRG</sequence>
<dbReference type="EMBL" id="CP000505">
    <property type="protein sequence ID" value="ABL78992.1"/>
    <property type="molecule type" value="Genomic_DNA"/>
</dbReference>
<evidence type="ECO:0000259" key="1">
    <source>
        <dbReference type="PROSITE" id="PS50910"/>
    </source>
</evidence>
<name>A1S0L2_THEPD</name>
<feature type="domain" description="HEPN" evidence="1">
    <location>
        <begin position="1"/>
        <end position="76"/>
    </location>
</feature>
<dbReference type="HOGENOM" id="CLU_123170_2_1_2"/>
<dbReference type="Proteomes" id="UP000000641">
    <property type="component" value="Chromosome"/>
</dbReference>
<dbReference type="Pfam" id="PF05168">
    <property type="entry name" value="HEPN"/>
    <property type="match status" value="1"/>
</dbReference>
<dbReference type="GeneID" id="71811595"/>
<dbReference type="EnsemblBacteria" id="ABL78992">
    <property type="protein sequence ID" value="ABL78992"/>
    <property type="gene ID" value="Tpen_1597"/>
</dbReference>
<dbReference type="STRING" id="368408.Tpen_1597"/>
<dbReference type="PROSITE" id="PS50910">
    <property type="entry name" value="HEPN"/>
    <property type="match status" value="1"/>
</dbReference>
<reference evidence="3" key="1">
    <citation type="journal article" date="2008" name="J. Bacteriol.">
        <title>Genome sequence of Thermofilum pendens reveals an exceptional loss of biosynthetic pathways without genome reduction.</title>
        <authorList>
            <person name="Anderson I."/>
            <person name="Rodriguez J."/>
            <person name="Susanti D."/>
            <person name="Porat I."/>
            <person name="Reich C."/>
            <person name="Ulrich L.E."/>
            <person name="Elkins J.G."/>
            <person name="Mavromatis K."/>
            <person name="Lykidis A."/>
            <person name="Kim E."/>
            <person name="Thompson L.S."/>
            <person name="Nolan M."/>
            <person name="Land M."/>
            <person name="Copeland A."/>
            <person name="Lapidus A."/>
            <person name="Lucas S."/>
            <person name="Detter C."/>
            <person name="Zhulin I.B."/>
            <person name="Olsen G.J."/>
            <person name="Whitman W."/>
            <person name="Mukhopadhyay B."/>
            <person name="Bristow J."/>
            <person name="Kyrpides N."/>
        </authorList>
    </citation>
    <scope>NUCLEOTIDE SEQUENCE [LARGE SCALE GENOMIC DNA]</scope>
    <source>
        <strain evidence="3">DSM 2475 / Hrk 5</strain>
    </source>
</reference>
<dbReference type="RefSeq" id="WP_011753257.1">
    <property type="nucleotide sequence ID" value="NC_008698.1"/>
</dbReference>
<accession>A1S0L2</accession>
<dbReference type="eggNOG" id="arCOG01191">
    <property type="taxonomic scope" value="Archaea"/>
</dbReference>
<protein>
    <recommendedName>
        <fullName evidence="1">HEPN domain-containing protein</fullName>
    </recommendedName>
</protein>
<dbReference type="InterPro" id="IPR007842">
    <property type="entry name" value="HEPN_dom"/>
</dbReference>
<evidence type="ECO:0000313" key="2">
    <source>
        <dbReference type="EMBL" id="ABL78992.1"/>
    </source>
</evidence>
<dbReference type="SUPFAM" id="SSF81593">
    <property type="entry name" value="Nucleotidyltransferase substrate binding subunit/domain"/>
    <property type="match status" value="1"/>
</dbReference>